<dbReference type="Proteomes" id="UP000265520">
    <property type="component" value="Unassembled WGS sequence"/>
</dbReference>
<protein>
    <submittedName>
        <fullName evidence="2">Nuclear pore membrane glycoprotein 210-like</fullName>
    </submittedName>
</protein>
<name>A0A392PLC4_9FABA</name>
<dbReference type="EMBL" id="LXQA010083407">
    <property type="protein sequence ID" value="MCI12250.1"/>
    <property type="molecule type" value="Genomic_DNA"/>
</dbReference>
<feature type="non-terminal residue" evidence="2">
    <location>
        <position position="1"/>
    </location>
</feature>
<feature type="transmembrane region" description="Helical" evidence="1">
    <location>
        <begin position="137"/>
        <end position="157"/>
    </location>
</feature>
<keyword evidence="1" id="KW-1133">Transmembrane helix</keyword>
<evidence type="ECO:0000256" key="1">
    <source>
        <dbReference type="SAM" id="Phobius"/>
    </source>
</evidence>
<accession>A0A392PLC4</accession>
<keyword evidence="1" id="KW-0472">Membrane</keyword>
<keyword evidence="3" id="KW-1185">Reference proteome</keyword>
<evidence type="ECO:0000313" key="2">
    <source>
        <dbReference type="EMBL" id="MCI12250.1"/>
    </source>
</evidence>
<comment type="caution">
    <text evidence="2">The sequence shown here is derived from an EMBL/GenBank/DDBJ whole genome shotgun (WGS) entry which is preliminary data.</text>
</comment>
<dbReference type="PANTHER" id="PTHR23019:SF0">
    <property type="entry name" value="NUCLEAR PORE MEMBRANE GLYCOPROTEIN 210"/>
    <property type="match status" value="1"/>
</dbReference>
<keyword evidence="1" id="KW-0812">Transmembrane</keyword>
<evidence type="ECO:0000313" key="3">
    <source>
        <dbReference type="Proteomes" id="UP000265520"/>
    </source>
</evidence>
<organism evidence="2 3">
    <name type="scientific">Trifolium medium</name>
    <dbReference type="NCBI Taxonomy" id="97028"/>
    <lineage>
        <taxon>Eukaryota</taxon>
        <taxon>Viridiplantae</taxon>
        <taxon>Streptophyta</taxon>
        <taxon>Embryophyta</taxon>
        <taxon>Tracheophyta</taxon>
        <taxon>Spermatophyta</taxon>
        <taxon>Magnoliopsida</taxon>
        <taxon>eudicotyledons</taxon>
        <taxon>Gunneridae</taxon>
        <taxon>Pentapetalae</taxon>
        <taxon>rosids</taxon>
        <taxon>fabids</taxon>
        <taxon>Fabales</taxon>
        <taxon>Fabaceae</taxon>
        <taxon>Papilionoideae</taxon>
        <taxon>50 kb inversion clade</taxon>
        <taxon>NPAAA clade</taxon>
        <taxon>Hologalegina</taxon>
        <taxon>IRL clade</taxon>
        <taxon>Trifolieae</taxon>
        <taxon>Trifolium</taxon>
    </lineage>
</organism>
<proteinExistence type="predicted"/>
<dbReference type="InterPro" id="IPR045197">
    <property type="entry name" value="NUP210-like"/>
</dbReference>
<dbReference type="AlphaFoldDB" id="A0A392PLC4"/>
<dbReference type="PANTHER" id="PTHR23019">
    <property type="entry name" value="NUCLEAR PORE MEMBRANE GLYCOPROTEIN GP210-RELATED"/>
    <property type="match status" value="1"/>
</dbReference>
<reference evidence="2 3" key="1">
    <citation type="journal article" date="2018" name="Front. Plant Sci.">
        <title>Red Clover (Trifolium pratense) and Zigzag Clover (T. medium) - A Picture of Genomic Similarities and Differences.</title>
        <authorList>
            <person name="Dluhosova J."/>
            <person name="Istvanek J."/>
            <person name="Nedelnik J."/>
            <person name="Repkova J."/>
        </authorList>
    </citation>
    <scope>NUCLEOTIDE SEQUENCE [LARGE SCALE GENOMIC DNA]</scope>
    <source>
        <strain evidence="3">cv. 10/8</strain>
        <tissue evidence="2">Leaf</tissue>
    </source>
</reference>
<sequence length="158" mass="17114">SAGKTNVAVSFSCEFSTSGSKTQSRLYSSSLSVTVVPDLPLALGLPITWILPPYYTTTSLLPSSSESYAQYDGQNHKGTIKYSLLSSIDKNALQNDAVFIDGDRIKTSESNNLACIQAKDRTTGRIEIASCVKVSEVWILSITYCLFGTICWQLALIG</sequence>